<dbReference type="RefSeq" id="WP_209142938.1">
    <property type="nucleotide sequence ID" value="NZ_JAGHKO010000014.1"/>
</dbReference>
<dbReference type="PANTHER" id="PTHR15032">
    <property type="entry name" value="N-ACYL-PHOSPHATIDYLETHANOLAMINE-HYDROLYZING PHOSPHOLIPASE D"/>
    <property type="match status" value="1"/>
</dbReference>
<sequence length="363" mass="41303">MPVALLTITGIVFLILLFAYLLSQRPALPISYLPMDASKNYCTPAGWKGTPVDRKGRFLNHEYPFYQNYLKILQWLPSHLFNLIRNRNISFDAIIHSNNEFLYQPNTLIWLGHASFYLNLNGVKVLIDPHFYNTSIYKRHTPPPITPELFTGINLILISHDHADHCDKKSLRLLLQKNPAAMVLSGSGMEKLLRSCSKNPVKIITAEWYQQYPLSGLPEIYFVPSRHYCKRIFERFNGKLWGGFVIKYTTGNEDDRTLYFGGDSGYGNHFKDIQALFKPDVAILGIGAYEPLWFMHPNHMSPRYAVKAFDATGAVSMIPMHYGTFNLSNENMHCPIAALQQEAGNRHIIALLAGEILPLAKTS</sequence>
<accession>A0ABS3Z2K9</accession>
<dbReference type="Pfam" id="PF12706">
    <property type="entry name" value="Lactamase_B_2"/>
    <property type="match status" value="1"/>
</dbReference>
<dbReference type="InterPro" id="IPR036866">
    <property type="entry name" value="RibonucZ/Hydroxyglut_hydro"/>
</dbReference>
<dbReference type="EMBL" id="JAGHKO010000014">
    <property type="protein sequence ID" value="MBO9204394.1"/>
    <property type="molecule type" value="Genomic_DNA"/>
</dbReference>
<feature type="domain" description="Metallo-beta-lactamase" evidence="1">
    <location>
        <begin position="125"/>
        <end position="322"/>
    </location>
</feature>
<dbReference type="PANTHER" id="PTHR15032:SF4">
    <property type="entry name" value="N-ACYL-PHOSPHATIDYLETHANOLAMINE-HYDROLYZING PHOSPHOLIPASE D"/>
    <property type="match status" value="1"/>
</dbReference>
<proteinExistence type="predicted"/>
<dbReference type="SUPFAM" id="SSF56281">
    <property type="entry name" value="Metallo-hydrolase/oxidoreductase"/>
    <property type="match status" value="1"/>
</dbReference>
<protein>
    <submittedName>
        <fullName evidence="2">MBL fold metallo-hydrolase</fullName>
    </submittedName>
</protein>
<dbReference type="Gene3D" id="3.60.15.10">
    <property type="entry name" value="Ribonuclease Z/Hydroxyacylglutathione hydrolase-like"/>
    <property type="match status" value="1"/>
</dbReference>
<evidence type="ECO:0000313" key="2">
    <source>
        <dbReference type="EMBL" id="MBO9204394.1"/>
    </source>
</evidence>
<organism evidence="2 3">
    <name type="scientific">Niastella soli</name>
    <dbReference type="NCBI Taxonomy" id="2821487"/>
    <lineage>
        <taxon>Bacteria</taxon>
        <taxon>Pseudomonadati</taxon>
        <taxon>Bacteroidota</taxon>
        <taxon>Chitinophagia</taxon>
        <taxon>Chitinophagales</taxon>
        <taxon>Chitinophagaceae</taxon>
        <taxon>Niastella</taxon>
    </lineage>
</organism>
<reference evidence="2 3" key="1">
    <citation type="submission" date="2021-03" db="EMBL/GenBank/DDBJ databases">
        <title>Assistant Professor.</title>
        <authorList>
            <person name="Huq M.A."/>
        </authorList>
    </citation>
    <scope>NUCLEOTIDE SEQUENCE [LARGE SCALE GENOMIC DNA]</scope>
    <source>
        <strain evidence="2 3">MAH-29</strain>
    </source>
</reference>
<dbReference type="Proteomes" id="UP000677244">
    <property type="component" value="Unassembled WGS sequence"/>
</dbReference>
<evidence type="ECO:0000259" key="1">
    <source>
        <dbReference type="Pfam" id="PF12706"/>
    </source>
</evidence>
<gene>
    <name evidence="2" type="ORF">J7I42_29165</name>
</gene>
<evidence type="ECO:0000313" key="3">
    <source>
        <dbReference type="Proteomes" id="UP000677244"/>
    </source>
</evidence>
<name>A0ABS3Z2K9_9BACT</name>
<comment type="caution">
    <text evidence="2">The sequence shown here is derived from an EMBL/GenBank/DDBJ whole genome shotgun (WGS) entry which is preliminary data.</text>
</comment>
<keyword evidence="3" id="KW-1185">Reference proteome</keyword>
<dbReference type="InterPro" id="IPR001279">
    <property type="entry name" value="Metallo-B-lactamas"/>
</dbReference>